<dbReference type="GO" id="GO:0051301">
    <property type="term" value="P:cell division"/>
    <property type="evidence" value="ECO:0007669"/>
    <property type="project" value="UniProtKB-KW"/>
</dbReference>
<dbReference type="PANTHER" id="PTHR43445">
    <property type="entry name" value="UDP-N-ACETYLMURAMATE--L-ALANINE LIGASE-RELATED"/>
    <property type="match status" value="1"/>
</dbReference>
<evidence type="ECO:0000256" key="5">
    <source>
        <dbReference type="ARBA" id="ARBA00022598"/>
    </source>
</evidence>
<protein>
    <recommendedName>
        <fullName evidence="3 14">UDP-N-acetylmuramate--L-alanine ligase</fullName>
        <ecNumber evidence="3 14">6.3.2.8</ecNumber>
    </recommendedName>
    <alternativeName>
        <fullName evidence="14">UDP-N-acetylmuramoyl-L-alanine synthetase</fullName>
    </alternativeName>
</protein>
<evidence type="ECO:0000256" key="9">
    <source>
        <dbReference type="ARBA" id="ARBA00022960"/>
    </source>
</evidence>
<dbReference type="GO" id="GO:0009252">
    <property type="term" value="P:peptidoglycan biosynthetic process"/>
    <property type="evidence" value="ECO:0007669"/>
    <property type="project" value="UniProtKB-UniRule"/>
</dbReference>
<feature type="domain" description="Mur ligase central" evidence="17">
    <location>
        <begin position="117"/>
        <end position="284"/>
    </location>
</feature>
<dbReference type="RefSeq" id="WP_115877715.1">
    <property type="nucleotide sequence ID" value="NZ_QTTQ01000009.1"/>
</dbReference>
<evidence type="ECO:0000256" key="3">
    <source>
        <dbReference type="ARBA" id="ARBA00012211"/>
    </source>
</evidence>
<evidence type="ECO:0000256" key="12">
    <source>
        <dbReference type="ARBA" id="ARBA00023316"/>
    </source>
</evidence>
<dbReference type="Pfam" id="PF02875">
    <property type="entry name" value="Mur_ligase_C"/>
    <property type="match status" value="1"/>
</dbReference>
<evidence type="ECO:0000256" key="2">
    <source>
        <dbReference type="ARBA" id="ARBA00004752"/>
    </source>
</evidence>
<dbReference type="Gene3D" id="3.90.190.20">
    <property type="entry name" value="Mur ligase, C-terminal domain"/>
    <property type="match status" value="1"/>
</dbReference>
<comment type="catalytic activity">
    <reaction evidence="13 14">
        <text>UDP-N-acetyl-alpha-D-muramate + L-alanine + ATP = UDP-N-acetyl-alpha-D-muramoyl-L-alanine + ADP + phosphate + H(+)</text>
        <dbReference type="Rhea" id="RHEA:23372"/>
        <dbReference type="ChEBI" id="CHEBI:15378"/>
        <dbReference type="ChEBI" id="CHEBI:30616"/>
        <dbReference type="ChEBI" id="CHEBI:43474"/>
        <dbReference type="ChEBI" id="CHEBI:57972"/>
        <dbReference type="ChEBI" id="CHEBI:70757"/>
        <dbReference type="ChEBI" id="CHEBI:83898"/>
        <dbReference type="ChEBI" id="CHEBI:456216"/>
        <dbReference type="EC" id="6.3.2.8"/>
    </reaction>
</comment>
<evidence type="ECO:0000256" key="8">
    <source>
        <dbReference type="ARBA" id="ARBA00022840"/>
    </source>
</evidence>
<comment type="pathway">
    <text evidence="2 14">Cell wall biogenesis; peptidoglycan biosynthesis.</text>
</comment>
<dbReference type="GO" id="GO:0005737">
    <property type="term" value="C:cytoplasm"/>
    <property type="evidence" value="ECO:0007669"/>
    <property type="project" value="UniProtKB-SubCell"/>
</dbReference>
<comment type="similarity">
    <text evidence="14">Belongs to the MurCDEF family.</text>
</comment>
<name>A0A3D9S114_9FLAO</name>
<dbReference type="InterPro" id="IPR004101">
    <property type="entry name" value="Mur_ligase_C"/>
</dbReference>
<keyword evidence="12 14" id="KW-0961">Cell wall biogenesis/degradation</keyword>
<dbReference type="Gene3D" id="3.40.1190.10">
    <property type="entry name" value="Mur-like, catalytic domain"/>
    <property type="match status" value="1"/>
</dbReference>
<evidence type="ECO:0000313" key="19">
    <source>
        <dbReference type="Proteomes" id="UP000256429"/>
    </source>
</evidence>
<keyword evidence="7 14" id="KW-0547">Nucleotide-binding</keyword>
<dbReference type="Gene3D" id="3.40.50.720">
    <property type="entry name" value="NAD(P)-binding Rossmann-like Domain"/>
    <property type="match status" value="1"/>
</dbReference>
<feature type="domain" description="Mur ligase N-terminal catalytic" evidence="15">
    <location>
        <begin position="9"/>
        <end position="111"/>
    </location>
</feature>
<keyword evidence="10 14" id="KW-0573">Peptidoglycan synthesis</keyword>
<dbReference type="InterPro" id="IPR005758">
    <property type="entry name" value="UDP-N-AcMur_Ala_ligase_MurC"/>
</dbReference>
<sequence>MNLEQIHNVYFIGIGGIGMSAIANYFRSNGKNVAGYDKTPTEITNSLHKMGIDIHFEDAVNLIPNEFKNAQNTAVIYTPAVPKNHTELTYFLNNNFNVLKRSEVLGEITKHTICLAVAGTHGKTTTSTILGHILKEANINATSFLGGISENYNSNLIIGGNEVSVVEADEFDRSFLKLSPNIACVTSMDADHLDIYGKHSELEKSFQEFANKVTDKLIVKKGLPIAGQTFGLEEDADYNAYNIRIEKGAYIFNVKTPTENIENIKINLPGKHNVLNAVAALAMANSFGISLQVIAKALLSFKGIKRRFSYKIKTENLVLIDDYAHHPTEINAVVDSVREMYPKQQVLGVFQPHLYSRTRDFANDFAQSLSRFDELILLDIYPARELPIEGVNSEWLLNKINCKNKRLSSKQNLIENILKSNAQIIVVIGAGDIGELVENIKNNLTVEN</sequence>
<comment type="caution">
    <text evidence="18">The sequence shown here is derived from an EMBL/GenBank/DDBJ whole genome shotgun (WGS) entry which is preliminary data.</text>
</comment>
<dbReference type="EC" id="6.3.2.8" evidence="3 14"/>
<dbReference type="InterPro" id="IPR013221">
    <property type="entry name" value="Mur_ligase_cen"/>
</dbReference>
<gene>
    <name evidence="14" type="primary">murC</name>
    <name evidence="18" type="ORF">BX611_0306</name>
</gene>
<proteinExistence type="inferred from homology"/>
<dbReference type="EMBL" id="QTTQ01000009">
    <property type="protein sequence ID" value="REE83026.1"/>
    <property type="molecule type" value="Genomic_DNA"/>
</dbReference>
<evidence type="ECO:0000256" key="1">
    <source>
        <dbReference type="ARBA" id="ARBA00004496"/>
    </source>
</evidence>
<evidence type="ECO:0000256" key="7">
    <source>
        <dbReference type="ARBA" id="ARBA00022741"/>
    </source>
</evidence>
<evidence type="ECO:0000313" key="18">
    <source>
        <dbReference type="EMBL" id="REE83026.1"/>
    </source>
</evidence>
<dbReference type="GO" id="GO:0008360">
    <property type="term" value="P:regulation of cell shape"/>
    <property type="evidence" value="ECO:0007669"/>
    <property type="project" value="UniProtKB-KW"/>
</dbReference>
<dbReference type="Pfam" id="PF01225">
    <property type="entry name" value="Mur_ligase"/>
    <property type="match status" value="1"/>
</dbReference>
<evidence type="ECO:0000256" key="13">
    <source>
        <dbReference type="ARBA" id="ARBA00047833"/>
    </source>
</evidence>
<keyword evidence="8 14" id="KW-0067">ATP-binding</keyword>
<accession>A0A3D9S114</accession>
<keyword evidence="6 14" id="KW-0132">Cell division</keyword>
<dbReference type="AlphaFoldDB" id="A0A3D9S114"/>
<evidence type="ECO:0000256" key="14">
    <source>
        <dbReference type="HAMAP-Rule" id="MF_00046"/>
    </source>
</evidence>
<dbReference type="SUPFAM" id="SSF51984">
    <property type="entry name" value="MurCD N-terminal domain"/>
    <property type="match status" value="1"/>
</dbReference>
<dbReference type="Proteomes" id="UP000256429">
    <property type="component" value="Unassembled WGS sequence"/>
</dbReference>
<comment type="subcellular location">
    <subcellularLocation>
        <location evidence="1 14">Cytoplasm</location>
    </subcellularLocation>
</comment>
<organism evidence="18 19">
    <name type="scientific">Lutibacter oceani</name>
    <dbReference type="NCBI Taxonomy" id="1853311"/>
    <lineage>
        <taxon>Bacteria</taxon>
        <taxon>Pseudomonadati</taxon>
        <taxon>Bacteroidota</taxon>
        <taxon>Flavobacteriia</taxon>
        <taxon>Flavobacteriales</taxon>
        <taxon>Flavobacteriaceae</taxon>
        <taxon>Lutibacter</taxon>
    </lineage>
</organism>
<keyword evidence="5 14" id="KW-0436">Ligase</keyword>
<dbReference type="InterPro" id="IPR000713">
    <property type="entry name" value="Mur_ligase_N"/>
</dbReference>
<evidence type="ECO:0000259" key="15">
    <source>
        <dbReference type="Pfam" id="PF01225"/>
    </source>
</evidence>
<feature type="binding site" evidence="14">
    <location>
        <begin position="119"/>
        <end position="125"/>
    </location>
    <ligand>
        <name>ATP</name>
        <dbReference type="ChEBI" id="CHEBI:30616"/>
    </ligand>
</feature>
<dbReference type="GO" id="GO:0005524">
    <property type="term" value="F:ATP binding"/>
    <property type="evidence" value="ECO:0007669"/>
    <property type="project" value="UniProtKB-UniRule"/>
</dbReference>
<comment type="function">
    <text evidence="14">Cell wall formation.</text>
</comment>
<dbReference type="SUPFAM" id="SSF53623">
    <property type="entry name" value="MurD-like peptide ligases, catalytic domain"/>
    <property type="match status" value="1"/>
</dbReference>
<dbReference type="OrthoDB" id="9804126at2"/>
<dbReference type="InterPro" id="IPR050061">
    <property type="entry name" value="MurCDEF_pg_biosynth"/>
</dbReference>
<dbReference type="Pfam" id="PF08245">
    <property type="entry name" value="Mur_ligase_M"/>
    <property type="match status" value="1"/>
</dbReference>
<evidence type="ECO:0000259" key="17">
    <source>
        <dbReference type="Pfam" id="PF08245"/>
    </source>
</evidence>
<dbReference type="UniPathway" id="UPA00219"/>
<dbReference type="SUPFAM" id="SSF53244">
    <property type="entry name" value="MurD-like peptide ligases, peptide-binding domain"/>
    <property type="match status" value="1"/>
</dbReference>
<dbReference type="PANTHER" id="PTHR43445:SF3">
    <property type="entry name" value="UDP-N-ACETYLMURAMATE--L-ALANINE LIGASE"/>
    <property type="match status" value="1"/>
</dbReference>
<dbReference type="InterPro" id="IPR036615">
    <property type="entry name" value="Mur_ligase_C_dom_sf"/>
</dbReference>
<keyword evidence="9 14" id="KW-0133">Cell shape</keyword>
<evidence type="ECO:0000256" key="11">
    <source>
        <dbReference type="ARBA" id="ARBA00023306"/>
    </source>
</evidence>
<dbReference type="InterPro" id="IPR036565">
    <property type="entry name" value="Mur-like_cat_sf"/>
</dbReference>
<evidence type="ECO:0000256" key="6">
    <source>
        <dbReference type="ARBA" id="ARBA00022618"/>
    </source>
</evidence>
<feature type="domain" description="Mur ligase C-terminal" evidence="16">
    <location>
        <begin position="306"/>
        <end position="431"/>
    </location>
</feature>
<dbReference type="GO" id="GO:0071555">
    <property type="term" value="P:cell wall organization"/>
    <property type="evidence" value="ECO:0007669"/>
    <property type="project" value="UniProtKB-KW"/>
</dbReference>
<dbReference type="GO" id="GO:0008763">
    <property type="term" value="F:UDP-N-acetylmuramate-L-alanine ligase activity"/>
    <property type="evidence" value="ECO:0007669"/>
    <property type="project" value="UniProtKB-UniRule"/>
</dbReference>
<reference evidence="18 19" key="1">
    <citation type="submission" date="2018-08" db="EMBL/GenBank/DDBJ databases">
        <title>Genomic Encyclopedia of Type Strains, Phase III (KMG-III): the genomes of soil and plant-associated and newly described type strains.</title>
        <authorList>
            <person name="Whitman W."/>
        </authorList>
    </citation>
    <scope>NUCLEOTIDE SEQUENCE [LARGE SCALE GENOMIC DNA]</scope>
    <source>
        <strain evidence="18 19">325-5</strain>
    </source>
</reference>
<evidence type="ECO:0000256" key="4">
    <source>
        <dbReference type="ARBA" id="ARBA00022490"/>
    </source>
</evidence>
<keyword evidence="19" id="KW-1185">Reference proteome</keyword>
<dbReference type="HAMAP" id="MF_00046">
    <property type="entry name" value="MurC"/>
    <property type="match status" value="1"/>
</dbReference>
<evidence type="ECO:0000256" key="10">
    <source>
        <dbReference type="ARBA" id="ARBA00022984"/>
    </source>
</evidence>
<keyword evidence="4 14" id="KW-0963">Cytoplasm</keyword>
<keyword evidence="11 14" id="KW-0131">Cell cycle</keyword>
<dbReference type="NCBIfam" id="TIGR01082">
    <property type="entry name" value="murC"/>
    <property type="match status" value="1"/>
</dbReference>
<evidence type="ECO:0000259" key="16">
    <source>
        <dbReference type="Pfam" id="PF02875"/>
    </source>
</evidence>